<keyword evidence="2" id="KW-1185">Reference proteome</keyword>
<sequence>MQKHSKIMHFDDSMRRQESISNGVFPEDIWIDILVKLPVKSLVRFLVVSKSWKSLISNNRFAKLHLHRSKGNEQLLRVGFNPESYFPEISILNLHGSRDGEKNHLLGNISFPFPIKPFEEVVIDGSCNGLVVLRTKSILGIILCNLATRKFCHLQLPFNEIYPLVGLCYITETTDYKIVRIQNNEGKSNVGWIYSLNAFSWTRLNVDFPYIKVQRGQSGMATIFNECMYWITDEDGGRIATLDVKNEAFKYISLPAFEGLFSVFPRTLGIINGSLSIIISISTEKYNLRFEVWKMNEYQDSWTKLFSFNDPFNIIAQPIGSWKDGSVIFKYLTGNSEKVCSYDPSNEKLHRLCMSGSVNLQVINYVESMESVDGEIRRIS</sequence>
<evidence type="ECO:0000313" key="1">
    <source>
        <dbReference type="EMBL" id="KAI5675440.1"/>
    </source>
</evidence>
<proteinExistence type="predicted"/>
<accession>A0ACC0BRY0</accession>
<protein>
    <submittedName>
        <fullName evidence="1">Uncharacterized protein</fullName>
    </submittedName>
</protein>
<dbReference type="Proteomes" id="UP001060085">
    <property type="component" value="Linkage Group LG02"/>
</dbReference>
<evidence type="ECO:0000313" key="2">
    <source>
        <dbReference type="Proteomes" id="UP001060085"/>
    </source>
</evidence>
<reference evidence="2" key="1">
    <citation type="journal article" date="2023" name="Nat. Plants">
        <title>Single-cell RNA sequencing provides a high-resolution roadmap for understanding the multicellular compartmentation of specialized metabolism.</title>
        <authorList>
            <person name="Sun S."/>
            <person name="Shen X."/>
            <person name="Li Y."/>
            <person name="Li Y."/>
            <person name="Wang S."/>
            <person name="Li R."/>
            <person name="Zhang H."/>
            <person name="Shen G."/>
            <person name="Guo B."/>
            <person name="Wei J."/>
            <person name="Xu J."/>
            <person name="St-Pierre B."/>
            <person name="Chen S."/>
            <person name="Sun C."/>
        </authorList>
    </citation>
    <scope>NUCLEOTIDE SEQUENCE [LARGE SCALE GENOMIC DNA]</scope>
</reference>
<comment type="caution">
    <text evidence="1">The sequence shown here is derived from an EMBL/GenBank/DDBJ whole genome shotgun (WGS) entry which is preliminary data.</text>
</comment>
<organism evidence="1 2">
    <name type="scientific">Catharanthus roseus</name>
    <name type="common">Madagascar periwinkle</name>
    <name type="synonym">Vinca rosea</name>
    <dbReference type="NCBI Taxonomy" id="4058"/>
    <lineage>
        <taxon>Eukaryota</taxon>
        <taxon>Viridiplantae</taxon>
        <taxon>Streptophyta</taxon>
        <taxon>Embryophyta</taxon>
        <taxon>Tracheophyta</taxon>
        <taxon>Spermatophyta</taxon>
        <taxon>Magnoliopsida</taxon>
        <taxon>eudicotyledons</taxon>
        <taxon>Gunneridae</taxon>
        <taxon>Pentapetalae</taxon>
        <taxon>asterids</taxon>
        <taxon>lamiids</taxon>
        <taxon>Gentianales</taxon>
        <taxon>Apocynaceae</taxon>
        <taxon>Rauvolfioideae</taxon>
        <taxon>Vinceae</taxon>
        <taxon>Catharanthinae</taxon>
        <taxon>Catharanthus</taxon>
    </lineage>
</organism>
<dbReference type="EMBL" id="CM044702">
    <property type="protein sequence ID" value="KAI5675440.1"/>
    <property type="molecule type" value="Genomic_DNA"/>
</dbReference>
<name>A0ACC0BRY0_CATRO</name>
<gene>
    <name evidence="1" type="ORF">M9H77_06390</name>
</gene>